<protein>
    <recommendedName>
        <fullName evidence="2">PiggyBac transposable element-derived protein domain-containing protein</fullName>
    </recommendedName>
</protein>
<name>A0ABQ9GE16_9NEOP</name>
<sequence length="1185" mass="133810">MDESTSSLRNDDRHIYTWREHRSTPSSFITAEDYFRGWRHFGFGRLTCDPPYFKSWLCKCQTVNALFFSGVQRVRVSYLSMIKPNQIKLHCETSGQLAPSLLFLTDVSVKLRVRMAVEHRLKLAVKRRSKLPLNNVHQAKKGNVVAIRTTITRAADVPSLLRARRSTGVQCFRCAACTYGTLSVTPNGSRSTGPSSRRRVVLVTSYWLLQLGSPNFPAEPTTMFATFIASRVVRAGNACLTDTPVVVTRNPRAVACVYFYAVVLCVNSRDYDTETFGYVQNQRGNGSKSNEWLKTRFYPDRNVSHYHCLINFAVSHGCSEARGGQNPKGVTAEQKLIGWSTNSQTEFYQQFRTNKLCKCQLQADRQALCRVPASISLSVAGLISRVTGPKHYHVSVNSKVNSRIFASGNRAGRRRWSTGFLGDLPFPRLFHSGAAIYSPRFIPNRLSRPRFECTLTNIHTMYYLYMQPSPRADTADFTGSVFSVTPVIVPILQTIIDGAWQPLLRVSGSDKILVCQFGRKPQVQSCSYAACIIHQQLLFSFLVGEYNKEESRNKTQNPLNEFKSAKGEKNKRQNFLHKFVCKAHLARNEEIEQVLFFSCKVMQVAIVLVLVCWSCDLLCWKSTPAIFSGLRSNGGTTKGTAHNLHCPISAALCPFTGRWRGFMWFAIFTTNFSNHGPWKLLSLAETLDYFDNIPDDDELITGPGSADATIFPPDDGASDDDSGDESCNNPDVLPPKQLCAMAEIHTADDNETGDSQCSQMPTSQMRNLQQKGEETIIRAILCLLKKFMFSFASFTSVDMPFFHEKLFWETADDVRNILVANAMRRNRFEETTKFLQFATMRNWIAEIRWVMAQSSGYCLAADFYQGKNPNGTRPGDQGLGEPVVLTFCDSLITSFPGIKFSFYFDNFFTNTKLICSLSDKGMKGTGTAKINRMGKCPIAEKKVMQKRERISYEVYTEVNKGISAVAWRYNNVVYTLSNEHGVQRVQYANRYSSKENKSLQVTQPNVIQMLARSKELTVDQLSFRQQSVKALLGKCGQVALCPGPMRYCDRASKPVRTSNGGHITSTGNSRRTCAHRRRNKTPARRRGNQFINEAGKRRRILRASSLRDPDLWPENARHTRYLPGGGRKPFEAVSQFAERVLSRSLLTSQRVLYAVPTPRRERHRESERRCTLGAHSRTLSGHVVF</sequence>
<dbReference type="EMBL" id="JARBHB010000013">
    <property type="protein sequence ID" value="KAJ8869727.1"/>
    <property type="molecule type" value="Genomic_DNA"/>
</dbReference>
<feature type="compositionally biased region" description="Polar residues" evidence="1">
    <location>
        <begin position="1055"/>
        <end position="1071"/>
    </location>
</feature>
<accession>A0ABQ9GE16</accession>
<proteinExistence type="predicted"/>
<feature type="compositionally biased region" description="Basic residues" evidence="1">
    <location>
        <begin position="1072"/>
        <end position="1087"/>
    </location>
</feature>
<dbReference type="PANTHER" id="PTHR47055:SF3">
    <property type="entry name" value="PHORBOL-ESTER_DAG-TYPE DOMAIN-CONTAINING PROTEIN"/>
    <property type="match status" value="1"/>
</dbReference>
<organism evidence="3 4">
    <name type="scientific">Dryococelus australis</name>
    <dbReference type="NCBI Taxonomy" id="614101"/>
    <lineage>
        <taxon>Eukaryota</taxon>
        <taxon>Metazoa</taxon>
        <taxon>Ecdysozoa</taxon>
        <taxon>Arthropoda</taxon>
        <taxon>Hexapoda</taxon>
        <taxon>Insecta</taxon>
        <taxon>Pterygota</taxon>
        <taxon>Neoptera</taxon>
        <taxon>Polyneoptera</taxon>
        <taxon>Phasmatodea</taxon>
        <taxon>Verophasmatodea</taxon>
        <taxon>Anareolatae</taxon>
        <taxon>Phasmatidae</taxon>
        <taxon>Eurycanthinae</taxon>
        <taxon>Dryococelus</taxon>
    </lineage>
</organism>
<gene>
    <name evidence="3" type="ORF">PR048_028722</name>
</gene>
<evidence type="ECO:0000313" key="3">
    <source>
        <dbReference type="EMBL" id="KAJ8869727.1"/>
    </source>
</evidence>
<evidence type="ECO:0000259" key="2">
    <source>
        <dbReference type="Pfam" id="PF13843"/>
    </source>
</evidence>
<keyword evidence="4" id="KW-1185">Reference proteome</keyword>
<dbReference type="InterPro" id="IPR029526">
    <property type="entry name" value="PGBD"/>
</dbReference>
<dbReference type="PANTHER" id="PTHR47055">
    <property type="entry name" value="DDE_TNP_1_7 DOMAIN-CONTAINING PROTEIN"/>
    <property type="match status" value="1"/>
</dbReference>
<comment type="caution">
    <text evidence="3">The sequence shown here is derived from an EMBL/GenBank/DDBJ whole genome shotgun (WGS) entry which is preliminary data.</text>
</comment>
<feature type="domain" description="PiggyBac transposable element-derived protein" evidence="2">
    <location>
        <begin position="849"/>
        <end position="1016"/>
    </location>
</feature>
<reference evidence="3 4" key="1">
    <citation type="submission" date="2023-02" db="EMBL/GenBank/DDBJ databases">
        <title>LHISI_Scaffold_Assembly.</title>
        <authorList>
            <person name="Stuart O.P."/>
            <person name="Cleave R."/>
            <person name="Magrath M.J.L."/>
            <person name="Mikheyev A.S."/>
        </authorList>
    </citation>
    <scope>NUCLEOTIDE SEQUENCE [LARGE SCALE GENOMIC DNA]</scope>
    <source>
        <strain evidence="3">Daus_M_001</strain>
        <tissue evidence="3">Leg muscle</tissue>
    </source>
</reference>
<dbReference type="Proteomes" id="UP001159363">
    <property type="component" value="Chromosome 12"/>
</dbReference>
<evidence type="ECO:0000256" key="1">
    <source>
        <dbReference type="SAM" id="MobiDB-lite"/>
    </source>
</evidence>
<dbReference type="InterPro" id="IPR052638">
    <property type="entry name" value="PiggyBac_TE-derived"/>
</dbReference>
<feature type="region of interest" description="Disordered" evidence="1">
    <location>
        <begin position="1052"/>
        <end position="1094"/>
    </location>
</feature>
<feature type="region of interest" description="Disordered" evidence="1">
    <location>
        <begin position="704"/>
        <end position="729"/>
    </location>
</feature>
<dbReference type="Pfam" id="PF13843">
    <property type="entry name" value="DDE_Tnp_1_7"/>
    <property type="match status" value="1"/>
</dbReference>
<evidence type="ECO:0000313" key="4">
    <source>
        <dbReference type="Proteomes" id="UP001159363"/>
    </source>
</evidence>